<evidence type="ECO:0000256" key="8">
    <source>
        <dbReference type="ARBA" id="ARBA00023034"/>
    </source>
</evidence>
<comment type="caution">
    <text evidence="11">The sequence shown here is derived from an EMBL/GenBank/DDBJ whole genome shotgun (WGS) entry which is preliminary data.</text>
</comment>
<dbReference type="GO" id="GO:0046354">
    <property type="term" value="P:mannan biosynthetic process"/>
    <property type="evidence" value="ECO:0007669"/>
    <property type="project" value="TreeGrafter"/>
</dbReference>
<dbReference type="OrthoDB" id="430354at2759"/>
<name>A0A9P8Q3A4_WICPI</name>
<dbReference type="Proteomes" id="UP000774326">
    <property type="component" value="Unassembled WGS sequence"/>
</dbReference>
<comment type="pathway">
    <text evidence="2">Protein modification; protein glycosylation.</text>
</comment>
<keyword evidence="12" id="KW-1185">Reference proteome</keyword>
<dbReference type="InterPro" id="IPR029044">
    <property type="entry name" value="Nucleotide-diphossugar_trans"/>
</dbReference>
<dbReference type="PANTHER" id="PTHR31646">
    <property type="entry name" value="ALPHA-1,2-MANNOSYLTRANSFERASE MNN2"/>
    <property type="match status" value="1"/>
</dbReference>
<evidence type="ECO:0000256" key="3">
    <source>
        <dbReference type="ARBA" id="ARBA00009105"/>
    </source>
</evidence>
<feature type="transmembrane region" description="Helical" evidence="10">
    <location>
        <begin position="20"/>
        <end position="39"/>
    </location>
</feature>
<keyword evidence="5 10" id="KW-0812">Transmembrane</keyword>
<reference evidence="11" key="1">
    <citation type="journal article" date="2021" name="Open Biol.">
        <title>Shared evolutionary footprints suggest mitochondrial oxidative damage underlies multiple complex I losses in fungi.</title>
        <authorList>
            <person name="Schikora-Tamarit M.A."/>
            <person name="Marcet-Houben M."/>
            <person name="Nosek J."/>
            <person name="Gabaldon T."/>
        </authorList>
    </citation>
    <scope>NUCLEOTIDE SEQUENCE</scope>
    <source>
        <strain evidence="11">CBS2887</strain>
    </source>
</reference>
<dbReference type="InterPro" id="IPR022751">
    <property type="entry name" value="Alpha_mannosyltransferase"/>
</dbReference>
<reference evidence="11" key="2">
    <citation type="submission" date="2021-01" db="EMBL/GenBank/DDBJ databases">
        <authorList>
            <person name="Schikora-Tamarit M.A."/>
        </authorList>
    </citation>
    <scope>NUCLEOTIDE SEQUENCE</scope>
    <source>
        <strain evidence="11">CBS2887</strain>
    </source>
</reference>
<sequence length="670" mass="77603">MNPLNVLLRLTTRLKTSHGLKLLITLTILLVLALTLYTLNFELPESIVNITNGSFSSTQEPTKIKTTTTEEYQDGVLSPYQSIINLLSPETIEKYDIQLAQTYEVAEYENQESSDKLGKFIKEHLIAWLKETKPGIKTINDVPHYKHENKFKVEWNKKIPVLDGKLREDSINDPIRTKEYLSSFLQINQDEFQELQKSHATFSSHVTDYLGDETSSQEIQFQGDGILYVGGGKFNWLVLLSLKQLRNLGSIVPVEVFIPIKDERKSSGFCEELFPKFNAKCIFMSQYFPSDEREFINNVSNGYQYKSLALFVSSFERVLMLDSDNFALTNPDLFFVNEPFKSHHFLIWPDFWRRSVSPSFYELAGIEVSSTEKVRDSYRDGRGHTENLKTEQEVFEKVSYHDLKGTIPEASSEAGQLLVNKKVHLKSILMSVYYNFNGPKFYYPLLAQGQAGEGDKDTFIAAAHYWNLPYYQIGEYVREFGDPRDTKKFQESGEIDFEINAMGQYDPILDYLQSLEPEKFKSDFPYDSKKNNYYMHKYKESKVGLLHTNLPKLYPWELLRNSQVRTILDVDGNKKRLYTLLQEELGYDMELQIWEIMQSFLCDYGSIFPETSEAGVNRFSEILSKLFRGPRFKLEDACKTVSEQVEFLKSNTQFPVQEEAVEETEQADIV</sequence>
<protein>
    <recommendedName>
        <fullName evidence="13">Glycosyltransferase family 71 protein</fullName>
    </recommendedName>
</protein>
<dbReference type="SUPFAM" id="SSF53448">
    <property type="entry name" value="Nucleotide-diphospho-sugar transferases"/>
    <property type="match status" value="1"/>
</dbReference>
<keyword evidence="8" id="KW-0333">Golgi apparatus</keyword>
<dbReference type="GO" id="GO:0000139">
    <property type="term" value="C:Golgi membrane"/>
    <property type="evidence" value="ECO:0007669"/>
    <property type="project" value="UniProtKB-SubCell"/>
</dbReference>
<evidence type="ECO:0000256" key="1">
    <source>
        <dbReference type="ARBA" id="ARBA00004323"/>
    </source>
</evidence>
<organism evidence="11 12">
    <name type="scientific">Wickerhamomyces pijperi</name>
    <name type="common">Yeast</name>
    <name type="synonym">Pichia pijperi</name>
    <dbReference type="NCBI Taxonomy" id="599730"/>
    <lineage>
        <taxon>Eukaryota</taxon>
        <taxon>Fungi</taxon>
        <taxon>Dikarya</taxon>
        <taxon>Ascomycota</taxon>
        <taxon>Saccharomycotina</taxon>
        <taxon>Saccharomycetes</taxon>
        <taxon>Phaffomycetales</taxon>
        <taxon>Wickerhamomycetaceae</taxon>
        <taxon>Wickerhamomyces</taxon>
    </lineage>
</organism>
<evidence type="ECO:0000256" key="7">
    <source>
        <dbReference type="ARBA" id="ARBA00022989"/>
    </source>
</evidence>
<evidence type="ECO:0000256" key="9">
    <source>
        <dbReference type="ARBA" id="ARBA00023136"/>
    </source>
</evidence>
<keyword evidence="4" id="KW-0808">Transferase</keyword>
<dbReference type="AlphaFoldDB" id="A0A9P8Q3A4"/>
<keyword evidence="6" id="KW-0735">Signal-anchor</keyword>
<evidence type="ECO:0000256" key="5">
    <source>
        <dbReference type="ARBA" id="ARBA00022692"/>
    </source>
</evidence>
<keyword evidence="7 10" id="KW-1133">Transmembrane helix</keyword>
<dbReference type="GO" id="GO:0000026">
    <property type="term" value="F:alpha-1,2-mannosyltransferase activity"/>
    <property type="evidence" value="ECO:0007669"/>
    <property type="project" value="TreeGrafter"/>
</dbReference>
<evidence type="ECO:0000256" key="10">
    <source>
        <dbReference type="SAM" id="Phobius"/>
    </source>
</evidence>
<comment type="subcellular location">
    <subcellularLocation>
        <location evidence="1">Golgi apparatus membrane</location>
        <topology evidence="1">Single-pass type II membrane protein</topology>
    </subcellularLocation>
</comment>
<gene>
    <name evidence="11" type="ORF">WICPIJ_007060</name>
</gene>
<evidence type="ECO:0000313" key="11">
    <source>
        <dbReference type="EMBL" id="KAH3681989.1"/>
    </source>
</evidence>
<keyword evidence="9 10" id="KW-0472">Membrane</keyword>
<accession>A0A9P8Q3A4</accession>
<evidence type="ECO:0008006" key="13">
    <source>
        <dbReference type="Google" id="ProtNLM"/>
    </source>
</evidence>
<dbReference type="EMBL" id="JAEUBG010004113">
    <property type="protein sequence ID" value="KAH3681989.1"/>
    <property type="molecule type" value="Genomic_DNA"/>
</dbReference>
<proteinExistence type="inferred from homology"/>
<evidence type="ECO:0000256" key="4">
    <source>
        <dbReference type="ARBA" id="ARBA00022679"/>
    </source>
</evidence>
<dbReference type="PANTHER" id="PTHR31646:SF1">
    <property type="entry name" value="ALPHA-1,2-MANNOSYLTRANSFERASE MNN2"/>
    <property type="match status" value="1"/>
</dbReference>
<dbReference type="Pfam" id="PF11051">
    <property type="entry name" value="Mannosyl_trans3"/>
    <property type="match status" value="1"/>
</dbReference>
<evidence type="ECO:0000256" key="6">
    <source>
        <dbReference type="ARBA" id="ARBA00022968"/>
    </source>
</evidence>
<evidence type="ECO:0000256" key="2">
    <source>
        <dbReference type="ARBA" id="ARBA00004922"/>
    </source>
</evidence>
<evidence type="ECO:0000313" key="12">
    <source>
        <dbReference type="Proteomes" id="UP000774326"/>
    </source>
</evidence>
<comment type="similarity">
    <text evidence="3">Belongs to the MNN1/MNT family.</text>
</comment>